<evidence type="ECO:0000259" key="2">
    <source>
        <dbReference type="Pfam" id="PF02018"/>
    </source>
</evidence>
<name>A0A5C7FC69_9BACT</name>
<proteinExistence type="predicted"/>
<dbReference type="AlphaFoldDB" id="A0A5C7FC69"/>
<dbReference type="Pfam" id="PF18962">
    <property type="entry name" value="Por_Secre_tail"/>
    <property type="match status" value="1"/>
</dbReference>
<dbReference type="InterPro" id="IPR039448">
    <property type="entry name" value="Beta_helix"/>
</dbReference>
<reference evidence="5 6" key="1">
    <citation type="submission" date="2019-08" db="EMBL/GenBank/DDBJ databases">
        <title>Lewinella sp. strain SSH13 Genome sequencing and assembly.</title>
        <authorList>
            <person name="Kim I."/>
        </authorList>
    </citation>
    <scope>NUCLEOTIDE SEQUENCE [LARGE SCALE GENOMIC DNA]</scope>
    <source>
        <strain evidence="5 6">SSH13</strain>
    </source>
</reference>
<dbReference type="Proteomes" id="UP000321907">
    <property type="component" value="Unassembled WGS sequence"/>
</dbReference>
<dbReference type="InterPro" id="IPR011050">
    <property type="entry name" value="Pectin_lyase_fold/virulence"/>
</dbReference>
<dbReference type="NCBIfam" id="TIGR04183">
    <property type="entry name" value="Por_Secre_tail"/>
    <property type="match status" value="1"/>
</dbReference>
<comment type="caution">
    <text evidence="5">The sequence shown here is derived from an EMBL/GenBank/DDBJ whole genome shotgun (WGS) entry which is preliminary data.</text>
</comment>
<feature type="domain" description="Right handed beta helix" evidence="3">
    <location>
        <begin position="378"/>
        <end position="550"/>
    </location>
</feature>
<evidence type="ECO:0000256" key="1">
    <source>
        <dbReference type="ARBA" id="ARBA00022801"/>
    </source>
</evidence>
<feature type="domain" description="CBM-cenC" evidence="2">
    <location>
        <begin position="135"/>
        <end position="253"/>
    </location>
</feature>
<evidence type="ECO:0000259" key="4">
    <source>
        <dbReference type="Pfam" id="PF18962"/>
    </source>
</evidence>
<dbReference type="SUPFAM" id="SSF51126">
    <property type="entry name" value="Pectin lyase-like"/>
    <property type="match status" value="1"/>
</dbReference>
<gene>
    <name evidence="5" type="ORF">FUA23_21860</name>
</gene>
<dbReference type="EMBL" id="VOXD01000071">
    <property type="protein sequence ID" value="TXF82160.1"/>
    <property type="molecule type" value="Genomic_DNA"/>
</dbReference>
<evidence type="ECO:0000313" key="5">
    <source>
        <dbReference type="EMBL" id="TXF82160.1"/>
    </source>
</evidence>
<dbReference type="InterPro" id="IPR013783">
    <property type="entry name" value="Ig-like_fold"/>
</dbReference>
<dbReference type="GO" id="GO:0016798">
    <property type="term" value="F:hydrolase activity, acting on glycosyl bonds"/>
    <property type="evidence" value="ECO:0007669"/>
    <property type="project" value="InterPro"/>
</dbReference>
<dbReference type="InterPro" id="IPR003305">
    <property type="entry name" value="CenC_carb-bd"/>
</dbReference>
<evidence type="ECO:0000313" key="6">
    <source>
        <dbReference type="Proteomes" id="UP000321907"/>
    </source>
</evidence>
<organism evidence="5 6">
    <name type="scientific">Neolewinella aurantiaca</name>
    <dbReference type="NCBI Taxonomy" id="2602767"/>
    <lineage>
        <taxon>Bacteria</taxon>
        <taxon>Pseudomonadati</taxon>
        <taxon>Bacteroidota</taxon>
        <taxon>Saprospiria</taxon>
        <taxon>Saprospirales</taxon>
        <taxon>Lewinellaceae</taxon>
        <taxon>Neolewinella</taxon>
    </lineage>
</organism>
<protein>
    <submittedName>
        <fullName evidence="5">T9SS type A sorting domain-containing protein</fullName>
    </submittedName>
</protein>
<evidence type="ECO:0000259" key="3">
    <source>
        <dbReference type="Pfam" id="PF13229"/>
    </source>
</evidence>
<dbReference type="InterPro" id="IPR012334">
    <property type="entry name" value="Pectin_lyas_fold"/>
</dbReference>
<accession>A0A5C7FC69</accession>
<dbReference type="Gene3D" id="2.160.20.10">
    <property type="entry name" value="Single-stranded right-handed beta-helix, Pectin lyase-like"/>
    <property type="match status" value="1"/>
</dbReference>
<dbReference type="SMART" id="SM00710">
    <property type="entry name" value="PbH1"/>
    <property type="match status" value="4"/>
</dbReference>
<dbReference type="Gene3D" id="2.60.40.10">
    <property type="entry name" value="Immunoglobulins"/>
    <property type="match status" value="1"/>
</dbReference>
<dbReference type="InterPro" id="IPR026444">
    <property type="entry name" value="Secre_tail"/>
</dbReference>
<dbReference type="Pfam" id="PF02018">
    <property type="entry name" value="CBM_4_9"/>
    <property type="match status" value="1"/>
</dbReference>
<keyword evidence="1" id="KW-0378">Hydrolase</keyword>
<sequence>MNFKPTTIAISGSVVIRLAGLLLIAMPLLLVGHSTGVANTSVDCSLIISTSSNALCNQSSGSITFSNLSSVDHWELYGDGVYLLSDAGSSYTVFNLAAGVHDYVIWSYDANWENPCCRDFTTTITEDCEEQNCPNLLINGDLETGNSSPWTFWEPTGSVTIDSANPQEGAFAIKQTGGVASAEYQIGGLSANTEYVFSGYALRSVPSDDVVFGVKNHGAAVVSAPVDSVGYKLISINFTTGASSTSATLFFYSEILTGVTYGDNFSLEAVTCETSAELPQGTYYVDATGGNDANDGLSPATAWQSLSKVNASSFSPGSTILLKCGEVWNEQLKPTVSGTAGNINVIDSYGSCPDNASKPHIAADGQFHIPVHFYNVAYWEINSLQVSNDTPDNSEYTGAHGILLEINNFGTADHLYVRDCYIHDIDGNNVKGSRSSNGYREGNGIMWKNTGGIISVFNDLVIENNVLERVDRNGIKGEGYWERTNWHPSTNLIIRGNELTDIGGDGIVVIATDGALVEYNTLKYFRMRPPLTQRDCSAGIWAWSADNTLFQYNESAFGWGKDTWGCDAQGFDADANCINTTFQYNYSHDNDGGFTLVINYEEDAPSSTKLINTVYRYNISVNDGAYKKRLIQMTGAYDECYFYNNVFYMGEGTDIEVLLMETWPDGYPLHTGFYNNIFYLANGATATYSSAGMGGVEFGNNIFYGPGHNNLSQIVAAPITSDPQFVLPGPGADIDDLAGFMLQPNSPAIDAGFTITDLGLDIGTQDFFGGSNLIGDHQDIGCAENLSGSGSLPVSWAGFSAVALGEKTALLTWETIGEEDLARFVVEGSADGRDFTAIGELAAANTANTYTFIDDDASSPLSYYRVVAIDFDGKENHSVIREVTWQVGNKQEVKVSPNPMSGTDLTVAWMSPKEENVGWCIYNTYGQEINKGNVGANAGANEVRLALSNLPAGIYLLRLQGYNWDWSGGILQR</sequence>
<feature type="domain" description="Secretion system C-terminal sorting" evidence="4">
    <location>
        <begin position="896"/>
        <end position="961"/>
    </location>
</feature>
<dbReference type="InterPro" id="IPR006626">
    <property type="entry name" value="PbH1"/>
</dbReference>
<dbReference type="OrthoDB" id="3333873at2"/>
<dbReference type="Pfam" id="PF13229">
    <property type="entry name" value="Beta_helix"/>
    <property type="match status" value="1"/>
</dbReference>
<keyword evidence="6" id="KW-1185">Reference proteome</keyword>
<dbReference type="Gene3D" id="2.60.120.260">
    <property type="entry name" value="Galactose-binding domain-like"/>
    <property type="match status" value="1"/>
</dbReference>